<dbReference type="KEGG" id="acr:Acry_2170"/>
<dbReference type="STRING" id="349163.Acry_2170"/>
<feature type="chain" id="PRO_5002683156" description="SH3-like domain-containing protein" evidence="1">
    <location>
        <begin position="24"/>
        <end position="177"/>
    </location>
</feature>
<dbReference type="Proteomes" id="UP000000245">
    <property type="component" value="Chromosome"/>
</dbReference>
<feature type="signal peptide" evidence="1">
    <location>
        <begin position="1"/>
        <end position="23"/>
    </location>
</feature>
<dbReference type="AlphaFoldDB" id="A5G0I7"/>
<dbReference type="EMBL" id="CP000697">
    <property type="protein sequence ID" value="ABQ31369.1"/>
    <property type="molecule type" value="Genomic_DNA"/>
</dbReference>
<evidence type="ECO:0000256" key="1">
    <source>
        <dbReference type="SAM" id="SignalP"/>
    </source>
</evidence>
<dbReference type="Pfam" id="PF06347">
    <property type="entry name" value="SH3_4"/>
    <property type="match status" value="2"/>
</dbReference>
<dbReference type="InterPro" id="IPR010466">
    <property type="entry name" value="DUF1058"/>
</dbReference>
<dbReference type="HOGENOM" id="CLU_086360_0_0_5"/>
<proteinExistence type="predicted"/>
<evidence type="ECO:0008006" key="4">
    <source>
        <dbReference type="Google" id="ProtNLM"/>
    </source>
</evidence>
<organism evidence="2 3">
    <name type="scientific">Acidiphilium cryptum (strain JF-5)</name>
    <dbReference type="NCBI Taxonomy" id="349163"/>
    <lineage>
        <taxon>Bacteria</taxon>
        <taxon>Pseudomonadati</taxon>
        <taxon>Pseudomonadota</taxon>
        <taxon>Alphaproteobacteria</taxon>
        <taxon>Acetobacterales</taxon>
        <taxon>Acidocellaceae</taxon>
        <taxon>Acidiphilium</taxon>
    </lineage>
</organism>
<accession>A5G0I7</accession>
<keyword evidence="1" id="KW-0732">Signal</keyword>
<sequence>MRASSRLARLGLVVVALALGAWHAPKVGPGPGPGKGSATGWPVPRFESFRSREIYMRAGPGFQYPIIWVYHRLDLPVEVTGEFNVWRHVVAPDGGDGWVHEALLHGLRSFIVIGGRHTLRAGPHKDAAPVAYLDKGVIGVIRRCKAGAAWCQVEVDHRAGWLRRDQFWGSFAGEAIK</sequence>
<keyword evidence="3" id="KW-1185">Reference proteome</keyword>
<dbReference type="Gene3D" id="2.30.30.40">
    <property type="entry name" value="SH3 Domains"/>
    <property type="match status" value="1"/>
</dbReference>
<name>A5G0I7_ACICJ</name>
<protein>
    <recommendedName>
        <fullName evidence="4">SH3-like domain-containing protein</fullName>
    </recommendedName>
</protein>
<evidence type="ECO:0000313" key="3">
    <source>
        <dbReference type="Proteomes" id="UP000000245"/>
    </source>
</evidence>
<dbReference type="RefSeq" id="WP_012039854.1">
    <property type="nucleotide sequence ID" value="NC_009484.1"/>
</dbReference>
<evidence type="ECO:0000313" key="2">
    <source>
        <dbReference type="EMBL" id="ABQ31369.1"/>
    </source>
</evidence>
<dbReference type="eggNOG" id="COG3807">
    <property type="taxonomic scope" value="Bacteria"/>
</dbReference>
<gene>
    <name evidence="2" type="ordered locus">Acry_2170</name>
</gene>
<reference evidence="2 3" key="1">
    <citation type="submission" date="2007-05" db="EMBL/GenBank/DDBJ databases">
        <title>Complete sequence of chromosome of Acidiphilium cryptum JF-5.</title>
        <authorList>
            <consortium name="US DOE Joint Genome Institute"/>
            <person name="Copeland A."/>
            <person name="Lucas S."/>
            <person name="Lapidus A."/>
            <person name="Barry K."/>
            <person name="Detter J.C."/>
            <person name="Glavina del Rio T."/>
            <person name="Hammon N."/>
            <person name="Israni S."/>
            <person name="Dalin E."/>
            <person name="Tice H."/>
            <person name="Pitluck S."/>
            <person name="Sims D."/>
            <person name="Brettin T."/>
            <person name="Bruce D."/>
            <person name="Han C."/>
            <person name="Schmutz J."/>
            <person name="Larimer F."/>
            <person name="Land M."/>
            <person name="Hauser L."/>
            <person name="Kyrpides N."/>
            <person name="Kim E."/>
            <person name="Magnuson T."/>
            <person name="Richardson P."/>
        </authorList>
    </citation>
    <scope>NUCLEOTIDE SEQUENCE [LARGE SCALE GENOMIC DNA]</scope>
    <source>
        <strain evidence="2 3">JF-5</strain>
    </source>
</reference>